<accession>A0A3D8RW36</accession>
<protein>
    <recommendedName>
        <fullName evidence="12">Membrane insertase YidC/Oxa/ALB C-terminal domain-containing protein</fullName>
    </recommendedName>
</protein>
<name>A0A3D8RW36_9HELO</name>
<keyword evidence="3 9" id="KW-0812">Transmembrane</keyword>
<keyword evidence="7" id="KW-0496">Mitochondrion</keyword>
<dbReference type="EMBL" id="PDLN01000008">
    <property type="protein sequence ID" value="RDW78277.1"/>
    <property type="molecule type" value="Genomic_DNA"/>
</dbReference>
<evidence type="ECO:0000256" key="7">
    <source>
        <dbReference type="ARBA" id="ARBA00023128"/>
    </source>
</evidence>
<feature type="domain" description="Membrane insertase YidC/Oxa/ALB C-terminal" evidence="12">
    <location>
        <begin position="159"/>
        <end position="351"/>
    </location>
</feature>
<dbReference type="CDD" id="cd20069">
    <property type="entry name" value="5TM_Oxa1-like"/>
    <property type="match status" value="1"/>
</dbReference>
<evidence type="ECO:0000259" key="12">
    <source>
        <dbReference type="Pfam" id="PF02096"/>
    </source>
</evidence>
<sequence length="473" mass="51679">MLPSRGLRWSSQIGLARRRVEVLSARQFSSSPIQNASKRSSPLLSRPVASGLRTAARPQLLQTSHILRSGAAVRFASTTPSTPAAAATTASPTDAVASSAQTPLPTFDAATDLTTNSLLYDIPEHIGYLKSLGLDYGWGPTAVMEWCLEHVHVLAGTPWWGSICITAVFVRLLLLKPYIDASGNAAKLAQVKHITAPITEKMQAASRAGNTEMTWKLRQELQMVHKRAGIQIWKSMVPMSQIFIGYGTFKLMRGMANLPVPGWETGGLLWIQNLTIPDPLFILPVVTAGMFHWLMRSGGETGIALTTPAMQTLLMYGIPLMTLVFTSWLPAGLQLSFFVTGVLSYIQATAFRKPSIRAKLGMAPLPQPPSSSSPLKGSVKIKSHAPEATAEPAESGWKSIGAVKEVMGTWEGARNAASEVTKSGRNKLEAGKEKSRKKEAEAYEKQRQQQIREERWEREAERRRERAARGGTK</sequence>
<dbReference type="Proteomes" id="UP000256328">
    <property type="component" value="Unassembled WGS sequence"/>
</dbReference>
<evidence type="ECO:0000313" key="14">
    <source>
        <dbReference type="Proteomes" id="UP000256328"/>
    </source>
</evidence>
<evidence type="ECO:0000256" key="8">
    <source>
        <dbReference type="ARBA" id="ARBA00023136"/>
    </source>
</evidence>
<dbReference type="PANTHER" id="PTHR12428">
    <property type="entry name" value="OXA1"/>
    <property type="match status" value="1"/>
</dbReference>
<evidence type="ECO:0000256" key="3">
    <source>
        <dbReference type="ARBA" id="ARBA00022692"/>
    </source>
</evidence>
<dbReference type="OrthoDB" id="2148490at2759"/>
<keyword evidence="8 11" id="KW-0472">Membrane</keyword>
<dbReference type="InterPro" id="IPR028055">
    <property type="entry name" value="YidC/Oxa/ALB_C"/>
</dbReference>
<evidence type="ECO:0000256" key="9">
    <source>
        <dbReference type="RuleBase" id="RU003945"/>
    </source>
</evidence>
<comment type="subcellular location">
    <subcellularLocation>
        <location evidence="9">Membrane</location>
        <topology evidence="9">Multi-pass membrane protein</topology>
    </subcellularLocation>
    <subcellularLocation>
        <location evidence="1">Mitochondrion inner membrane</location>
        <topology evidence="1">Multi-pass membrane protein</topology>
    </subcellularLocation>
</comment>
<comment type="caution">
    <text evidence="13">The sequence shown here is derived from an EMBL/GenBank/DDBJ whole genome shotgun (WGS) entry which is preliminary data.</text>
</comment>
<dbReference type="PANTHER" id="PTHR12428:SF66">
    <property type="entry name" value="MITOCHONDRIAL INNER MEMBRANE PROTEIN OXA1L"/>
    <property type="match status" value="1"/>
</dbReference>
<comment type="similarity">
    <text evidence="2 9">Belongs to the OXA1/ALB3/YidC family.</text>
</comment>
<feature type="compositionally biased region" description="Basic and acidic residues" evidence="10">
    <location>
        <begin position="426"/>
        <end position="473"/>
    </location>
</feature>
<evidence type="ECO:0000313" key="13">
    <source>
        <dbReference type="EMBL" id="RDW78277.1"/>
    </source>
</evidence>
<evidence type="ECO:0000256" key="6">
    <source>
        <dbReference type="ARBA" id="ARBA00022989"/>
    </source>
</evidence>
<reference evidence="13 14" key="1">
    <citation type="journal article" date="2018" name="IMA Fungus">
        <title>IMA Genome-F 9: Draft genome sequence of Annulohypoxylon stygium, Aspergillus mulundensis, Berkeleyomyces basicola (syn. Thielaviopsis basicola), Ceratocystis smalleyi, two Cercospora beticola strains, Coleophoma cylindrospora, Fusarium fracticaudum, Phialophora cf. hyalina, and Morchella septimelata.</title>
        <authorList>
            <person name="Wingfield B.D."/>
            <person name="Bills G.F."/>
            <person name="Dong Y."/>
            <person name="Huang W."/>
            <person name="Nel W.J."/>
            <person name="Swalarsk-Parry B.S."/>
            <person name="Vaghefi N."/>
            <person name="Wilken P.M."/>
            <person name="An Z."/>
            <person name="de Beer Z.W."/>
            <person name="De Vos L."/>
            <person name="Chen L."/>
            <person name="Duong T.A."/>
            <person name="Gao Y."/>
            <person name="Hammerbacher A."/>
            <person name="Kikkert J.R."/>
            <person name="Li Y."/>
            <person name="Li H."/>
            <person name="Li K."/>
            <person name="Li Q."/>
            <person name="Liu X."/>
            <person name="Ma X."/>
            <person name="Naidoo K."/>
            <person name="Pethybridge S.J."/>
            <person name="Sun J."/>
            <person name="Steenkamp E.T."/>
            <person name="van der Nest M.A."/>
            <person name="van Wyk S."/>
            <person name="Wingfield M.J."/>
            <person name="Xiong C."/>
            <person name="Yue Q."/>
            <person name="Zhang X."/>
        </authorList>
    </citation>
    <scope>NUCLEOTIDE SEQUENCE [LARGE SCALE GENOMIC DNA]</scope>
    <source>
        <strain evidence="13 14">BP5796</strain>
    </source>
</reference>
<feature type="transmembrane region" description="Helical" evidence="11">
    <location>
        <begin position="331"/>
        <end position="351"/>
    </location>
</feature>
<evidence type="ECO:0000256" key="10">
    <source>
        <dbReference type="SAM" id="MobiDB-lite"/>
    </source>
</evidence>
<keyword evidence="5" id="KW-0809">Transit peptide</keyword>
<dbReference type="AlphaFoldDB" id="A0A3D8RW36"/>
<keyword evidence="6 11" id="KW-1133">Transmembrane helix</keyword>
<evidence type="ECO:0000256" key="4">
    <source>
        <dbReference type="ARBA" id="ARBA00022792"/>
    </source>
</evidence>
<dbReference type="GO" id="GO:0032977">
    <property type="term" value="F:membrane insertase activity"/>
    <property type="evidence" value="ECO:0007669"/>
    <property type="project" value="InterPro"/>
</dbReference>
<keyword evidence="14" id="KW-1185">Reference proteome</keyword>
<evidence type="ECO:0000256" key="11">
    <source>
        <dbReference type="SAM" id="Phobius"/>
    </source>
</evidence>
<evidence type="ECO:0000256" key="5">
    <source>
        <dbReference type="ARBA" id="ARBA00022946"/>
    </source>
</evidence>
<feature type="region of interest" description="Disordered" evidence="10">
    <location>
        <begin position="362"/>
        <end position="396"/>
    </location>
</feature>
<proteinExistence type="inferred from homology"/>
<evidence type="ECO:0000256" key="2">
    <source>
        <dbReference type="ARBA" id="ARBA00009877"/>
    </source>
</evidence>
<evidence type="ECO:0000256" key="1">
    <source>
        <dbReference type="ARBA" id="ARBA00004448"/>
    </source>
</evidence>
<gene>
    <name evidence="13" type="ORF">BP5796_06129</name>
</gene>
<keyword evidence="4" id="KW-0999">Mitochondrion inner membrane</keyword>
<dbReference type="Pfam" id="PF02096">
    <property type="entry name" value="60KD_IMP"/>
    <property type="match status" value="1"/>
</dbReference>
<dbReference type="GO" id="GO:0005743">
    <property type="term" value="C:mitochondrial inner membrane"/>
    <property type="evidence" value="ECO:0007669"/>
    <property type="project" value="UniProtKB-SubCell"/>
</dbReference>
<dbReference type="InterPro" id="IPR001708">
    <property type="entry name" value="YidC/ALB3/OXA1/COX18"/>
</dbReference>
<organism evidence="13 14">
    <name type="scientific">Coleophoma crateriformis</name>
    <dbReference type="NCBI Taxonomy" id="565419"/>
    <lineage>
        <taxon>Eukaryota</taxon>
        <taxon>Fungi</taxon>
        <taxon>Dikarya</taxon>
        <taxon>Ascomycota</taxon>
        <taxon>Pezizomycotina</taxon>
        <taxon>Leotiomycetes</taxon>
        <taxon>Helotiales</taxon>
        <taxon>Dermateaceae</taxon>
        <taxon>Coleophoma</taxon>
    </lineage>
</organism>
<feature type="region of interest" description="Disordered" evidence="10">
    <location>
        <begin position="414"/>
        <end position="473"/>
    </location>
</feature>
<dbReference type="GO" id="GO:0032979">
    <property type="term" value="P:protein insertion into mitochondrial inner membrane from matrix"/>
    <property type="evidence" value="ECO:0007669"/>
    <property type="project" value="TreeGrafter"/>
</dbReference>